<protein>
    <recommendedName>
        <fullName evidence="6">Small ribosomal subunit protein uS17</fullName>
    </recommendedName>
</protein>
<accession>A0A2M8KUD0</accession>
<dbReference type="InterPro" id="IPR000266">
    <property type="entry name" value="Ribosomal_uS17"/>
</dbReference>
<dbReference type="SUPFAM" id="SSF50249">
    <property type="entry name" value="Nucleic acid-binding proteins"/>
    <property type="match status" value="1"/>
</dbReference>
<dbReference type="EMBL" id="PFEE01000063">
    <property type="protein sequence ID" value="PJE63490.1"/>
    <property type="molecule type" value="Genomic_DNA"/>
</dbReference>
<evidence type="ECO:0000256" key="4">
    <source>
        <dbReference type="ARBA" id="ARBA00022980"/>
    </source>
</evidence>
<keyword evidence="5 6" id="KW-0687">Ribonucleoprotein</keyword>
<dbReference type="PANTHER" id="PTHR10744">
    <property type="entry name" value="40S RIBOSOMAL PROTEIN S11 FAMILY MEMBER"/>
    <property type="match status" value="1"/>
</dbReference>
<dbReference type="PRINTS" id="PR00973">
    <property type="entry name" value="RIBOSOMALS17"/>
</dbReference>
<dbReference type="InterPro" id="IPR019984">
    <property type="entry name" value="Ribosomal_uS17_bact/chlr"/>
</dbReference>
<dbReference type="GO" id="GO:0019843">
    <property type="term" value="F:rRNA binding"/>
    <property type="evidence" value="ECO:0007669"/>
    <property type="project" value="UniProtKB-UniRule"/>
</dbReference>
<dbReference type="GO" id="GO:0006412">
    <property type="term" value="P:translation"/>
    <property type="evidence" value="ECO:0007669"/>
    <property type="project" value="UniProtKB-UniRule"/>
</dbReference>
<comment type="function">
    <text evidence="6">One of the primary rRNA binding proteins, it binds specifically to the 5'-end of 16S ribosomal RNA.</text>
</comment>
<dbReference type="CDD" id="cd00364">
    <property type="entry name" value="Ribosomal_uS17"/>
    <property type="match status" value="1"/>
</dbReference>
<organism evidence="7 8">
    <name type="scientific">Candidatus Roizmanbacteria bacterium CG10_big_fil_rev_8_21_14_0_10_45_7</name>
    <dbReference type="NCBI Taxonomy" id="1974854"/>
    <lineage>
        <taxon>Bacteria</taxon>
        <taxon>Candidatus Roizmaniibacteriota</taxon>
    </lineage>
</organism>
<keyword evidence="4 6" id="KW-0689">Ribosomal protein</keyword>
<evidence type="ECO:0000256" key="2">
    <source>
        <dbReference type="ARBA" id="ARBA00022730"/>
    </source>
</evidence>
<keyword evidence="3 6" id="KW-0694">RNA-binding</keyword>
<evidence type="ECO:0000313" key="8">
    <source>
        <dbReference type="Proteomes" id="UP000231569"/>
    </source>
</evidence>
<comment type="caution">
    <text evidence="7">The sequence shown here is derived from an EMBL/GenBank/DDBJ whole genome shotgun (WGS) entry which is preliminary data.</text>
</comment>
<evidence type="ECO:0000313" key="7">
    <source>
        <dbReference type="EMBL" id="PJE63490.1"/>
    </source>
</evidence>
<comment type="subunit">
    <text evidence="6">Part of the 30S ribosomal subunit.</text>
</comment>
<reference evidence="8" key="1">
    <citation type="submission" date="2017-09" db="EMBL/GenBank/DDBJ databases">
        <title>Depth-based differentiation of microbial function through sediment-hosted aquifers and enrichment of novel symbionts in the deep terrestrial subsurface.</title>
        <authorList>
            <person name="Probst A.J."/>
            <person name="Ladd B."/>
            <person name="Jarett J.K."/>
            <person name="Geller-Mcgrath D.E."/>
            <person name="Sieber C.M.K."/>
            <person name="Emerson J.B."/>
            <person name="Anantharaman K."/>
            <person name="Thomas B.C."/>
            <person name="Malmstrom R."/>
            <person name="Stieglmeier M."/>
            <person name="Klingl A."/>
            <person name="Woyke T."/>
            <person name="Ryan C.M."/>
            <person name="Banfield J.F."/>
        </authorList>
    </citation>
    <scope>NUCLEOTIDE SEQUENCE [LARGE SCALE GENOMIC DNA]</scope>
</reference>
<gene>
    <name evidence="6" type="primary">rpsQ</name>
    <name evidence="7" type="ORF">COU89_02995</name>
</gene>
<dbReference type="InterPro" id="IPR012340">
    <property type="entry name" value="NA-bd_OB-fold"/>
</dbReference>
<name>A0A2M8KUD0_9BACT</name>
<evidence type="ECO:0000256" key="6">
    <source>
        <dbReference type="HAMAP-Rule" id="MF_01345"/>
    </source>
</evidence>
<dbReference type="Pfam" id="PF00366">
    <property type="entry name" value="Ribosomal_S17"/>
    <property type="match status" value="1"/>
</dbReference>
<dbReference type="GO" id="GO:0003735">
    <property type="term" value="F:structural constituent of ribosome"/>
    <property type="evidence" value="ECO:0007669"/>
    <property type="project" value="InterPro"/>
</dbReference>
<keyword evidence="2 6" id="KW-0699">rRNA-binding</keyword>
<dbReference type="HAMAP" id="MF_01345_B">
    <property type="entry name" value="Ribosomal_uS17_B"/>
    <property type="match status" value="1"/>
</dbReference>
<dbReference type="PANTHER" id="PTHR10744:SF1">
    <property type="entry name" value="SMALL RIBOSOMAL SUBUNIT PROTEIN US17M"/>
    <property type="match status" value="1"/>
</dbReference>
<dbReference type="Proteomes" id="UP000231569">
    <property type="component" value="Unassembled WGS sequence"/>
</dbReference>
<dbReference type="NCBIfam" id="NF004123">
    <property type="entry name" value="PRK05610.1"/>
    <property type="match status" value="1"/>
</dbReference>
<proteinExistence type="inferred from homology"/>
<dbReference type="AlphaFoldDB" id="A0A2M8KUD0"/>
<evidence type="ECO:0000256" key="5">
    <source>
        <dbReference type="ARBA" id="ARBA00023274"/>
    </source>
</evidence>
<dbReference type="Gene3D" id="2.40.50.140">
    <property type="entry name" value="Nucleic acid-binding proteins"/>
    <property type="match status" value="1"/>
</dbReference>
<comment type="similarity">
    <text evidence="1 6">Belongs to the universal ribosomal protein uS17 family.</text>
</comment>
<sequence length="79" mass="9095">MAKKLNGIVVSTNMKKTAVVRVEEQTRHPLYKKVIKSHERFLAHIDRIEVAVGDQVEMTETRPISKNKHFVITNKLNKA</sequence>
<dbReference type="GO" id="GO:0022627">
    <property type="term" value="C:cytosolic small ribosomal subunit"/>
    <property type="evidence" value="ECO:0007669"/>
    <property type="project" value="TreeGrafter"/>
</dbReference>
<evidence type="ECO:0000256" key="1">
    <source>
        <dbReference type="ARBA" id="ARBA00010254"/>
    </source>
</evidence>
<evidence type="ECO:0000256" key="3">
    <source>
        <dbReference type="ARBA" id="ARBA00022884"/>
    </source>
</evidence>